<accession>A0AA97H176</accession>
<protein>
    <submittedName>
        <fullName evidence="6">Bifunctional lytic transglycosylase/C40 family peptidase</fullName>
    </submittedName>
</protein>
<evidence type="ECO:0000313" key="7">
    <source>
        <dbReference type="Proteomes" id="UP001300604"/>
    </source>
</evidence>
<proteinExistence type="inferred from homology"/>
<dbReference type="CDD" id="cd16891">
    <property type="entry name" value="CwlT-like"/>
    <property type="match status" value="1"/>
</dbReference>
<sequence length="351" mass="37126">MPALVIKKKLGLAVSGSFLVVALLFILLAGALVSVLGGILGNTNSGEGSAGGTGKYKNLCPAVLAYESEVTEVAAQYGMSQYVPLLLAQMQQESSGQGGDPMQASEGPYNKNYPHGPNGITDPHYSIECGVQELRDCLKAAGATGPADMQGIKLALQGYNFGNGYIDWVKQRGGYSAENAVEFSNMMAQKSGWASYGDIHYVDHVLQYYSADGTASGGATDANVQSLISVTDGIKATTHYVLGGNTPGQALDCSSYVCWAFTQAGIKNMPRVTAQGIYDDYCTPISPTQAKAGDIIFFQGTYFCGETITHVGIYLGNGQMMHCSSSADAIVVGDCTSSYWKSHFYAYGRVK</sequence>
<keyword evidence="2" id="KW-0645">Protease</keyword>
<dbReference type="InterPro" id="IPR047194">
    <property type="entry name" value="CwlT-like_lysozyme"/>
</dbReference>
<dbReference type="PANTHER" id="PTHR47053:SF1">
    <property type="entry name" value="MUREIN DD-ENDOPEPTIDASE MEPH-RELATED"/>
    <property type="match status" value="1"/>
</dbReference>
<comment type="similarity">
    <text evidence="1">Belongs to the peptidase C40 family.</text>
</comment>
<keyword evidence="7" id="KW-1185">Reference proteome</keyword>
<dbReference type="PROSITE" id="PS51935">
    <property type="entry name" value="NLPC_P60"/>
    <property type="match status" value="1"/>
</dbReference>
<evidence type="ECO:0000256" key="1">
    <source>
        <dbReference type="ARBA" id="ARBA00007074"/>
    </source>
</evidence>
<dbReference type="KEGG" id="carl:PXC00_00380"/>
<dbReference type="SUPFAM" id="SSF53955">
    <property type="entry name" value="Lysozyme-like"/>
    <property type="match status" value="1"/>
</dbReference>
<dbReference type="Gene3D" id="1.10.530.10">
    <property type="match status" value="1"/>
</dbReference>
<dbReference type="GO" id="GO:0008234">
    <property type="term" value="F:cysteine-type peptidase activity"/>
    <property type="evidence" value="ECO:0007669"/>
    <property type="project" value="UniProtKB-KW"/>
</dbReference>
<dbReference type="Pfam" id="PF00877">
    <property type="entry name" value="NLPC_P60"/>
    <property type="match status" value="1"/>
</dbReference>
<dbReference type="AlphaFoldDB" id="A0AA97H176"/>
<evidence type="ECO:0000256" key="4">
    <source>
        <dbReference type="ARBA" id="ARBA00022807"/>
    </source>
</evidence>
<organism evidence="6 7">
    <name type="scientific">Caproicibacterium argilliputei</name>
    <dbReference type="NCBI Taxonomy" id="3030016"/>
    <lineage>
        <taxon>Bacteria</taxon>
        <taxon>Bacillati</taxon>
        <taxon>Bacillota</taxon>
        <taxon>Clostridia</taxon>
        <taxon>Eubacteriales</taxon>
        <taxon>Oscillospiraceae</taxon>
        <taxon>Caproicibacterium</taxon>
    </lineage>
</organism>
<dbReference type="InterPro" id="IPR051202">
    <property type="entry name" value="Peptidase_C40"/>
</dbReference>
<dbReference type="PANTHER" id="PTHR47053">
    <property type="entry name" value="MUREIN DD-ENDOPEPTIDASE MEPH-RELATED"/>
    <property type="match status" value="1"/>
</dbReference>
<keyword evidence="3" id="KW-0378">Hydrolase</keyword>
<feature type="domain" description="NlpC/P60" evidence="5">
    <location>
        <begin position="221"/>
        <end position="351"/>
    </location>
</feature>
<dbReference type="InterPro" id="IPR023346">
    <property type="entry name" value="Lysozyme-like_dom_sf"/>
</dbReference>
<evidence type="ECO:0000313" key="6">
    <source>
        <dbReference type="EMBL" id="WOC32356.1"/>
    </source>
</evidence>
<dbReference type="RefSeq" id="WP_275844939.1">
    <property type="nucleotide sequence ID" value="NZ_CP135996.1"/>
</dbReference>
<reference evidence="6" key="2">
    <citation type="submission" date="2024-06" db="EMBL/GenBank/DDBJ databases">
        <title>Caproicibacterium argilliputei sp. nov, a novel caproic acid producing anaerobic bacterium isolated from pit mud.</title>
        <authorList>
            <person name="Xia S."/>
        </authorList>
    </citation>
    <scope>NUCLEOTIDE SEQUENCE</scope>
    <source>
        <strain evidence="6">ZCY20-5</strain>
    </source>
</reference>
<dbReference type="EMBL" id="CP135996">
    <property type="protein sequence ID" value="WOC32356.1"/>
    <property type="molecule type" value="Genomic_DNA"/>
</dbReference>
<dbReference type="InterPro" id="IPR000064">
    <property type="entry name" value="NLP_P60_dom"/>
</dbReference>
<dbReference type="GO" id="GO:0006508">
    <property type="term" value="P:proteolysis"/>
    <property type="evidence" value="ECO:0007669"/>
    <property type="project" value="UniProtKB-KW"/>
</dbReference>
<keyword evidence="4" id="KW-0788">Thiol protease</keyword>
<name>A0AA97H176_9FIRM</name>
<dbReference type="SUPFAM" id="SSF54001">
    <property type="entry name" value="Cysteine proteinases"/>
    <property type="match status" value="1"/>
</dbReference>
<dbReference type="Proteomes" id="UP001300604">
    <property type="component" value="Chromosome"/>
</dbReference>
<evidence type="ECO:0000256" key="3">
    <source>
        <dbReference type="ARBA" id="ARBA00022801"/>
    </source>
</evidence>
<evidence type="ECO:0000256" key="2">
    <source>
        <dbReference type="ARBA" id="ARBA00022670"/>
    </source>
</evidence>
<dbReference type="Gene3D" id="3.90.1720.10">
    <property type="entry name" value="endopeptidase domain like (from Nostoc punctiforme)"/>
    <property type="match status" value="1"/>
</dbReference>
<gene>
    <name evidence="6" type="ORF">PXC00_00380</name>
</gene>
<dbReference type="Pfam" id="PF13702">
    <property type="entry name" value="Lysozyme_like"/>
    <property type="match status" value="1"/>
</dbReference>
<reference evidence="6" key="1">
    <citation type="submission" date="2023-09" db="EMBL/GenBank/DDBJ databases">
        <authorList>
            <person name="Zeng C."/>
        </authorList>
    </citation>
    <scope>NUCLEOTIDE SEQUENCE</scope>
    <source>
        <strain evidence="6">ZCY20-5</strain>
    </source>
</reference>
<evidence type="ECO:0000259" key="5">
    <source>
        <dbReference type="PROSITE" id="PS51935"/>
    </source>
</evidence>
<dbReference type="InterPro" id="IPR038765">
    <property type="entry name" value="Papain-like_cys_pep_sf"/>
</dbReference>